<keyword evidence="3" id="KW-1185">Reference proteome</keyword>
<reference evidence="2 3" key="1">
    <citation type="submission" date="2015-07" db="EMBL/GenBank/DDBJ databases">
        <title>Genome analysis of myxobacterium Chondromyces crocatus Cm c5 reveals a high potential for natural compound synthesis and the genetic basis for the loss of fruiting body formation.</title>
        <authorList>
            <person name="Zaburannyi N."/>
            <person name="Bunk B."/>
            <person name="Maier J."/>
            <person name="Overmann J."/>
            <person name="Mueller R."/>
        </authorList>
    </citation>
    <scope>NUCLEOTIDE SEQUENCE [LARGE SCALE GENOMIC DNA]</scope>
    <source>
        <strain evidence="2 3">Cm c5</strain>
    </source>
</reference>
<dbReference type="EMBL" id="CP012159">
    <property type="protein sequence ID" value="AKT43573.1"/>
    <property type="molecule type" value="Genomic_DNA"/>
</dbReference>
<organism evidence="2 3">
    <name type="scientific">Chondromyces crocatus</name>
    <dbReference type="NCBI Taxonomy" id="52"/>
    <lineage>
        <taxon>Bacteria</taxon>
        <taxon>Pseudomonadati</taxon>
        <taxon>Myxococcota</taxon>
        <taxon>Polyangia</taxon>
        <taxon>Polyangiales</taxon>
        <taxon>Polyangiaceae</taxon>
        <taxon>Chondromyces</taxon>
    </lineage>
</organism>
<sequence length="147" mass="17521">MAFFDIYFLDDFYVAGMEGSYFGEICIGSFREKFALDSLFWSRDRYEQQWIEAARRIMTHDRAVMMASISDPATANFFRWWALYRDRDLIAVQEHYCPLAELDRPFSLDRPEESMQPRSTRSEDGVFISEWFTTVRAMQAFLERRTA</sequence>
<dbReference type="CDD" id="cd20699">
    <property type="entry name" value="CdiI_ECL-like"/>
    <property type="match status" value="1"/>
</dbReference>
<dbReference type="STRING" id="52.CMC5_078060"/>
<dbReference type="AlphaFoldDB" id="A0A0K1ESJ3"/>
<feature type="domain" description="CdiI C-terminal" evidence="1">
    <location>
        <begin position="39"/>
        <end position="141"/>
    </location>
</feature>
<dbReference type="KEGG" id="ccro:CMC5_078060"/>
<protein>
    <recommendedName>
        <fullName evidence="1">CdiI C-terminal domain-containing protein</fullName>
    </recommendedName>
</protein>
<accession>A0A0K1ESJ3</accession>
<dbReference type="InterPro" id="IPR040509">
    <property type="entry name" value="CdiI_C"/>
</dbReference>
<dbReference type="Pfam" id="PF18228">
    <property type="entry name" value="CdiI_N"/>
    <property type="match status" value="1"/>
</dbReference>
<name>A0A0K1ESJ3_CHOCO</name>
<gene>
    <name evidence="2" type="ORF">CMC5_078060</name>
</gene>
<evidence type="ECO:0000259" key="1">
    <source>
        <dbReference type="Pfam" id="PF18228"/>
    </source>
</evidence>
<evidence type="ECO:0000313" key="3">
    <source>
        <dbReference type="Proteomes" id="UP000067626"/>
    </source>
</evidence>
<evidence type="ECO:0000313" key="2">
    <source>
        <dbReference type="EMBL" id="AKT43573.1"/>
    </source>
</evidence>
<dbReference type="Proteomes" id="UP000067626">
    <property type="component" value="Chromosome"/>
</dbReference>
<dbReference type="Gene3D" id="3.30.2450.20">
    <property type="match status" value="1"/>
</dbReference>
<dbReference type="InterPro" id="IPR053755">
    <property type="entry name" value="CDI_immunity_sf"/>
</dbReference>
<proteinExistence type="predicted"/>